<reference evidence="1 2" key="1">
    <citation type="journal article" date="2019" name="Emerg. Microbes Infect.">
        <title>Comprehensive subspecies identification of 175 nontuberculous mycobacteria species based on 7547 genomic profiles.</title>
        <authorList>
            <person name="Matsumoto Y."/>
            <person name="Kinjo T."/>
            <person name="Motooka D."/>
            <person name="Nabeya D."/>
            <person name="Jung N."/>
            <person name="Uechi K."/>
            <person name="Horii T."/>
            <person name="Iida T."/>
            <person name="Fujita J."/>
            <person name="Nakamura S."/>
        </authorList>
    </citation>
    <scope>NUCLEOTIDE SEQUENCE [LARGE SCALE GENOMIC DNA]</scope>
    <source>
        <strain evidence="1 2">JCM 30395</strain>
    </source>
</reference>
<dbReference type="AlphaFoldDB" id="A0A7I7SUI2"/>
<dbReference type="RefSeq" id="WP_163699351.1">
    <property type="nucleotide sequence ID" value="NZ_AP022595.1"/>
</dbReference>
<dbReference type="Proteomes" id="UP000466445">
    <property type="component" value="Chromosome"/>
</dbReference>
<proteinExistence type="predicted"/>
<organism evidence="1 2">
    <name type="scientific">Mycolicibacterium sarraceniae</name>
    <dbReference type="NCBI Taxonomy" id="1534348"/>
    <lineage>
        <taxon>Bacteria</taxon>
        <taxon>Bacillati</taxon>
        <taxon>Actinomycetota</taxon>
        <taxon>Actinomycetes</taxon>
        <taxon>Mycobacteriales</taxon>
        <taxon>Mycobacteriaceae</taxon>
        <taxon>Mycolicibacterium</taxon>
    </lineage>
</organism>
<dbReference type="EMBL" id="AP022595">
    <property type="protein sequence ID" value="BBY60677.1"/>
    <property type="molecule type" value="Genomic_DNA"/>
</dbReference>
<name>A0A7I7SUI2_9MYCO</name>
<sequence>MSPVSALALEAAGQWGLFTTEQAGRIGMDGKAVSALVAAGRVLATETEDVFRFAGAPIDVMLDPLRTSWLALVPRKFLGERVRGAKDGDWDDAVVSHVAAANLVYELGTLQADRFEFSAITPLPASDRILEIHVRPRMPKWRFQNGLPVTTVPQTIADLYSEHIDYGHVGIVILDALLASSADFLDITEEMDSITDGSGRAIVLHMLDVVGAPTRLVTALVHLAEMKRESFRNPGGH</sequence>
<evidence type="ECO:0000313" key="2">
    <source>
        <dbReference type="Proteomes" id="UP000466445"/>
    </source>
</evidence>
<gene>
    <name evidence="1" type="ORF">MSAR_38130</name>
</gene>
<keyword evidence="2" id="KW-1185">Reference proteome</keyword>
<protein>
    <recommendedName>
        <fullName evidence="3">AbiEi antitoxin C-terminal domain-containing protein</fullName>
    </recommendedName>
</protein>
<evidence type="ECO:0000313" key="1">
    <source>
        <dbReference type="EMBL" id="BBY60677.1"/>
    </source>
</evidence>
<accession>A0A7I7SUI2</accession>
<evidence type="ECO:0008006" key="3">
    <source>
        <dbReference type="Google" id="ProtNLM"/>
    </source>
</evidence>
<dbReference type="KEGG" id="msar:MSAR_38130"/>